<dbReference type="PANTHER" id="PTHR36848:SF2">
    <property type="entry name" value="SECRETED PROTEIN"/>
    <property type="match status" value="1"/>
</dbReference>
<dbReference type="Proteomes" id="UP000651475">
    <property type="component" value="Unassembled WGS sequence"/>
</dbReference>
<dbReference type="EMBL" id="JACOOJ010000034">
    <property type="protein sequence ID" value="MBC5634264.1"/>
    <property type="molecule type" value="Genomic_DNA"/>
</dbReference>
<organism evidence="1 2">
    <name type="scientific">Parabacteroides hominis</name>
    <dbReference type="NCBI Taxonomy" id="2763057"/>
    <lineage>
        <taxon>Bacteria</taxon>
        <taxon>Pseudomonadati</taxon>
        <taxon>Bacteroidota</taxon>
        <taxon>Bacteroidia</taxon>
        <taxon>Bacteroidales</taxon>
        <taxon>Tannerellaceae</taxon>
        <taxon>Parabacteroides</taxon>
    </lineage>
</organism>
<sequence>MHRFESEYDPQPSGFAQLQRNKGFPSRKADLDVLPGFQRPPKGYGNVPFYWWSGDHLSKDRLEAQLDLLSTSATDGFAVSYIHTDPVTDSLFNKKGHGLFGRTEPGDPAVFSDEWWNIWKWFSGECAKRGLGVGLDDYTVGWIGNGYYPDELEKRETFKRYKGELDIQAIPVKQNEYFEYELPENYISAVAWPGKIDLDSYIRQGKIKWQAKKDVKVYVITAKNGYLLHPDYGKALVDVYFNRFESKMDEKERAGMNYFFQDELSYPIHILSWSEDFQSEFKKRKGYDITPYLPALKEYIGPLTPKIRLDYTEVLMDLSEERYYKPIYQWHADRGLIYGCDNLGRGKDPLAYIDYFRAISWFTAPGNDAPSKGSSFLQTKVSSSITHLYNRPRTWLEAFHSMGWGSSGEWLTRQIDHHFIAGGNLVCMHGLYYSTHGGWWEWAPPCFHFRMPYWEHMKTWLAYTERLSYLLSQGDHVCDIALMYPTESMQAYPEATADVAFNVAMNLSQKGLDYDFVDFRSLRQSRPEKGELHIMNEKYKILLVAGMKAMHFSSLQKLRDFYRSGGIVLATGGLPVASSREGEQDLEVDKILEEVFGMTAAEAALGKEGQKQTNAANGIGWYIADGAVEKYIPSLIIPDFIPNANGGKVLHRKAGNRDVYMVMNVDKGSECFFRNTGKVELWNAQDGTVRPYPIIRQDGKGTWLRMNKEYTNSYLIVFSPGEPVVEQKLEKETVPSFQIQVDGEWKVDLLPTMNNKWGDFRLPATDELIGAEARVFRFMPGETVPSGWTNADFDDSSWDEDIYGYGPQAETYSDSLPVWRPVSFSWQYGVWDQPGSQGYHGLKSKVSDGFFILSGGGKQLFRTYVYVRESGVYRIGQVHTYAENILLDGKRIEDRVHITKGWHQLQVEYADTPKMEYKSKMGDFRDFRPRGAVVFLPEKAPMPVKPSIYADQVAMCWTNSDHLYFDPYQGRYSVWNYRFRSVPGLESMSFAVRGTDLKVWVDGKRLPDSAVRLVGEEQTDGINRYQVQCQEKQWRTGVVAFSVKAQTGWQGTAVLAEPVKLKSGTGLMQAGDWSETGALRHYSGGMRYEKDFIFPAKSQGREVLLDLGNVVATCEVRINGTSAGIMMSPPYQLEISPYIKEGTNRIEVLVYSTLANHYQTLPTPYRGDPCAGLIGPVSISFF</sequence>
<reference evidence="1 2" key="1">
    <citation type="submission" date="2020-08" db="EMBL/GenBank/DDBJ databases">
        <title>Genome public.</title>
        <authorList>
            <person name="Liu C."/>
            <person name="Sun Q."/>
        </authorList>
    </citation>
    <scope>NUCLEOTIDE SEQUENCE [LARGE SCALE GENOMIC DNA]</scope>
    <source>
        <strain evidence="1 2">NSJ-79</strain>
    </source>
</reference>
<dbReference type="Pfam" id="PF17132">
    <property type="entry name" value="Glyco_hydro_106"/>
    <property type="match status" value="1"/>
</dbReference>
<evidence type="ECO:0000313" key="2">
    <source>
        <dbReference type="Proteomes" id="UP000651475"/>
    </source>
</evidence>
<dbReference type="Gene3D" id="3.40.50.880">
    <property type="match status" value="1"/>
</dbReference>
<dbReference type="InterPro" id="IPR053161">
    <property type="entry name" value="Ulvan_degrading_GH"/>
</dbReference>
<dbReference type="InterPro" id="IPR029062">
    <property type="entry name" value="Class_I_gatase-like"/>
</dbReference>
<evidence type="ECO:0000313" key="1">
    <source>
        <dbReference type="EMBL" id="MBC5634264.1"/>
    </source>
</evidence>
<dbReference type="InterPro" id="IPR008979">
    <property type="entry name" value="Galactose-bd-like_sf"/>
</dbReference>
<protein>
    <recommendedName>
        <fullName evidence="3">Glycosyl hydrolases family 2 sugar binding domain-containing protein</fullName>
    </recommendedName>
</protein>
<dbReference type="SUPFAM" id="SSF49785">
    <property type="entry name" value="Galactose-binding domain-like"/>
    <property type="match status" value="1"/>
</dbReference>
<dbReference type="NCBIfam" id="NF045579">
    <property type="entry name" value="rhamnoside_JR"/>
    <property type="match status" value="1"/>
</dbReference>
<evidence type="ECO:0008006" key="3">
    <source>
        <dbReference type="Google" id="ProtNLM"/>
    </source>
</evidence>
<proteinExistence type="predicted"/>
<keyword evidence="2" id="KW-1185">Reference proteome</keyword>
<dbReference type="PANTHER" id="PTHR36848">
    <property type="entry name" value="DNA-BINDING PROTEIN (PUTATIVE SECRETED PROTEIN)-RELATED"/>
    <property type="match status" value="1"/>
</dbReference>
<comment type="caution">
    <text evidence="1">The sequence shown here is derived from an EMBL/GenBank/DDBJ whole genome shotgun (WGS) entry which is preliminary data.</text>
</comment>
<name>A0ABR7DS34_9BACT</name>
<accession>A0ABR7DS34</accession>
<dbReference type="Gene3D" id="2.60.120.260">
    <property type="entry name" value="Galactose-binding domain-like"/>
    <property type="match status" value="1"/>
</dbReference>
<gene>
    <name evidence="1" type="ORF">H8S65_16085</name>
</gene>